<sequence length="228" mass="24420">TPECEIAVSPPIPFLEVLVRELGATRLIGLCGQDCASQEKGAHTGDVSAAMLAEVGCSYVLVGHSERRTNHAETSSLVRDKAAMALSQGLMPIICVGETEAERETGRAITVVKTQVSRSLPELATGKNVIIAYEPVWAIGTGQVPNSHEISEMHNSIRENLRRRLKAEANLVPLLYGGSVRASNAKEIIGLQNVDGVLVGGASLKFEEFWNICVAYGNLKRDASGARK</sequence>
<dbReference type="GO" id="GO:0004807">
    <property type="term" value="F:triose-phosphate isomerase activity"/>
    <property type="evidence" value="ECO:0007669"/>
    <property type="project" value="InterPro"/>
</dbReference>
<proteinExistence type="predicted"/>
<dbReference type="InterPro" id="IPR013785">
    <property type="entry name" value="Aldolase_TIM"/>
</dbReference>
<dbReference type="Pfam" id="PF00121">
    <property type="entry name" value="TIM"/>
    <property type="match status" value="1"/>
</dbReference>
<gene>
    <name evidence="2" type="ORF">METZ01_LOCUS295649</name>
</gene>
<accession>A0A382M4A9</accession>
<dbReference type="PANTHER" id="PTHR21139">
    <property type="entry name" value="TRIOSEPHOSPHATE ISOMERASE"/>
    <property type="match status" value="1"/>
</dbReference>
<dbReference type="EMBL" id="UINC01090658">
    <property type="protein sequence ID" value="SVC42795.1"/>
    <property type="molecule type" value="Genomic_DNA"/>
</dbReference>
<protein>
    <recommendedName>
        <fullName evidence="3">Triosephosphate isomerase</fullName>
    </recommendedName>
</protein>
<evidence type="ECO:0000256" key="1">
    <source>
        <dbReference type="ARBA" id="ARBA00023235"/>
    </source>
</evidence>
<dbReference type="GO" id="GO:0005829">
    <property type="term" value="C:cytosol"/>
    <property type="evidence" value="ECO:0007669"/>
    <property type="project" value="TreeGrafter"/>
</dbReference>
<feature type="non-terminal residue" evidence="2">
    <location>
        <position position="1"/>
    </location>
</feature>
<dbReference type="SUPFAM" id="SSF51351">
    <property type="entry name" value="Triosephosphate isomerase (TIM)"/>
    <property type="match status" value="1"/>
</dbReference>
<dbReference type="PROSITE" id="PS00171">
    <property type="entry name" value="TIM_1"/>
    <property type="match status" value="1"/>
</dbReference>
<dbReference type="Gene3D" id="3.20.20.70">
    <property type="entry name" value="Aldolase class I"/>
    <property type="match status" value="1"/>
</dbReference>
<dbReference type="NCBIfam" id="TIGR00419">
    <property type="entry name" value="tim"/>
    <property type="match status" value="1"/>
</dbReference>
<evidence type="ECO:0008006" key="3">
    <source>
        <dbReference type="Google" id="ProtNLM"/>
    </source>
</evidence>
<dbReference type="GO" id="GO:0006094">
    <property type="term" value="P:gluconeogenesis"/>
    <property type="evidence" value="ECO:0007669"/>
    <property type="project" value="TreeGrafter"/>
</dbReference>
<evidence type="ECO:0000313" key="2">
    <source>
        <dbReference type="EMBL" id="SVC42795.1"/>
    </source>
</evidence>
<dbReference type="InterPro" id="IPR035990">
    <property type="entry name" value="TIM_sf"/>
</dbReference>
<dbReference type="AlphaFoldDB" id="A0A382M4A9"/>
<dbReference type="GO" id="GO:0006096">
    <property type="term" value="P:glycolytic process"/>
    <property type="evidence" value="ECO:0007669"/>
    <property type="project" value="TreeGrafter"/>
</dbReference>
<organism evidence="2">
    <name type="scientific">marine metagenome</name>
    <dbReference type="NCBI Taxonomy" id="408172"/>
    <lineage>
        <taxon>unclassified sequences</taxon>
        <taxon>metagenomes</taxon>
        <taxon>ecological metagenomes</taxon>
    </lineage>
</organism>
<reference evidence="2" key="1">
    <citation type="submission" date="2018-05" db="EMBL/GenBank/DDBJ databases">
        <authorList>
            <person name="Lanie J.A."/>
            <person name="Ng W.-L."/>
            <person name="Kazmierczak K.M."/>
            <person name="Andrzejewski T.M."/>
            <person name="Davidsen T.M."/>
            <person name="Wayne K.J."/>
            <person name="Tettelin H."/>
            <person name="Glass J.I."/>
            <person name="Rusch D."/>
            <person name="Podicherti R."/>
            <person name="Tsui H.-C.T."/>
            <person name="Winkler M.E."/>
        </authorList>
    </citation>
    <scope>NUCLEOTIDE SEQUENCE</scope>
</reference>
<dbReference type="PANTHER" id="PTHR21139:SF42">
    <property type="entry name" value="TRIOSEPHOSPHATE ISOMERASE"/>
    <property type="match status" value="1"/>
</dbReference>
<dbReference type="GO" id="GO:0046166">
    <property type="term" value="P:glyceraldehyde-3-phosphate biosynthetic process"/>
    <property type="evidence" value="ECO:0007669"/>
    <property type="project" value="TreeGrafter"/>
</dbReference>
<dbReference type="PROSITE" id="PS51440">
    <property type="entry name" value="TIM_2"/>
    <property type="match status" value="1"/>
</dbReference>
<dbReference type="CDD" id="cd00311">
    <property type="entry name" value="TIM"/>
    <property type="match status" value="1"/>
</dbReference>
<dbReference type="GO" id="GO:0019563">
    <property type="term" value="P:glycerol catabolic process"/>
    <property type="evidence" value="ECO:0007669"/>
    <property type="project" value="TreeGrafter"/>
</dbReference>
<dbReference type="InterPro" id="IPR020861">
    <property type="entry name" value="Triosephosphate_isomerase_AS"/>
</dbReference>
<keyword evidence="1" id="KW-0413">Isomerase</keyword>
<name>A0A382M4A9_9ZZZZ</name>
<dbReference type="InterPro" id="IPR000652">
    <property type="entry name" value="Triosephosphate_isomerase"/>
</dbReference>